<dbReference type="Pfam" id="PF00534">
    <property type="entry name" value="Glycos_transf_1"/>
    <property type="match status" value="1"/>
</dbReference>
<evidence type="ECO:0000259" key="1">
    <source>
        <dbReference type="Pfam" id="PF00534"/>
    </source>
</evidence>
<evidence type="ECO:0000259" key="2">
    <source>
        <dbReference type="Pfam" id="PF13439"/>
    </source>
</evidence>
<dbReference type="PANTHER" id="PTHR12526">
    <property type="entry name" value="GLYCOSYLTRANSFERASE"/>
    <property type="match status" value="1"/>
</dbReference>
<evidence type="ECO:0000313" key="3">
    <source>
        <dbReference type="EMBL" id="HHI98181.1"/>
    </source>
</evidence>
<reference evidence="3" key="1">
    <citation type="journal article" date="2020" name="mSystems">
        <title>Genome- and Community-Level Interaction Insights into Carbon Utilization and Element Cycling Functions of Hydrothermarchaeota in Hydrothermal Sediment.</title>
        <authorList>
            <person name="Zhou Z."/>
            <person name="Liu Y."/>
            <person name="Xu W."/>
            <person name="Pan J."/>
            <person name="Luo Z.H."/>
            <person name="Li M."/>
        </authorList>
    </citation>
    <scope>NUCLEOTIDE SEQUENCE [LARGE SCALE GENOMIC DNA]</scope>
    <source>
        <strain evidence="3">HyVt-533</strain>
    </source>
</reference>
<feature type="domain" description="Glycosyl transferase family 1" evidence="1">
    <location>
        <begin position="207"/>
        <end position="360"/>
    </location>
</feature>
<dbReference type="AlphaFoldDB" id="A0A7V5P1R6"/>
<name>A0A7V5P1R6_9BACT</name>
<feature type="domain" description="Glycosyltransferase subfamily 4-like N-terminal" evidence="2">
    <location>
        <begin position="13"/>
        <end position="189"/>
    </location>
</feature>
<comment type="caution">
    <text evidence="3">The sequence shown here is derived from an EMBL/GenBank/DDBJ whole genome shotgun (WGS) entry which is preliminary data.</text>
</comment>
<organism evidence="3">
    <name type="scientific">Thermodesulfatator atlanticus</name>
    <dbReference type="NCBI Taxonomy" id="501497"/>
    <lineage>
        <taxon>Bacteria</taxon>
        <taxon>Pseudomonadati</taxon>
        <taxon>Thermodesulfobacteriota</taxon>
        <taxon>Thermodesulfobacteria</taxon>
        <taxon>Thermodesulfobacteriales</taxon>
        <taxon>Thermodesulfatatoraceae</taxon>
        <taxon>Thermodesulfatator</taxon>
    </lineage>
</organism>
<dbReference type="GO" id="GO:0016757">
    <property type="term" value="F:glycosyltransferase activity"/>
    <property type="evidence" value="ECO:0007669"/>
    <property type="project" value="InterPro"/>
</dbReference>
<dbReference type="EMBL" id="DROK01000298">
    <property type="protein sequence ID" value="HHI98181.1"/>
    <property type="molecule type" value="Genomic_DNA"/>
</dbReference>
<dbReference type="Pfam" id="PF13439">
    <property type="entry name" value="Glyco_transf_4"/>
    <property type="match status" value="1"/>
</dbReference>
<proteinExistence type="predicted"/>
<gene>
    <name evidence="3" type="ORF">ENJ96_10100</name>
</gene>
<accession>A0A7V5P1R6</accession>
<dbReference type="CDD" id="cd03811">
    <property type="entry name" value="GT4_GT28_WabH-like"/>
    <property type="match status" value="1"/>
</dbReference>
<dbReference type="InterPro" id="IPR001296">
    <property type="entry name" value="Glyco_trans_1"/>
</dbReference>
<dbReference type="InterPro" id="IPR028098">
    <property type="entry name" value="Glyco_trans_4-like_N"/>
</dbReference>
<dbReference type="Gene3D" id="3.40.50.2000">
    <property type="entry name" value="Glycogen Phosphorylase B"/>
    <property type="match status" value="2"/>
</dbReference>
<dbReference type="Proteomes" id="UP000886101">
    <property type="component" value="Unassembled WGS sequence"/>
</dbReference>
<dbReference type="SUPFAM" id="SSF53756">
    <property type="entry name" value="UDP-Glycosyltransferase/glycogen phosphorylase"/>
    <property type="match status" value="1"/>
</dbReference>
<sequence length="383" mass="42549">MKIGVFLYGLTGGGATRRVVTLIEGLLGHGHQIDLLVIEPRGPLFKKVKGLPLNLVPLGVPALGGWLKRRLRLRLVVPKLAAYLARNRLDVFLSGANHAHLPAVKAWQRAGRPCPLVLRLSNHITGALKVGRTWPKNWLNSLKLKTIKRLYPRADFWIGVCESILKDALALMPFPAERTAVIYNPLELEEIRQKAKEVPPHPWFQAKEVPLILGAGRLSPQKDFATLIRAFSLLRQKREARLVILGKGKQRRALWRLVKKLGLENCVSLPGFFENPWSFMARADVFVLSSRYEGLPGVLLEALAVGCPVVSTACFGGCAEVLANGRYGRLVPVGDYQALSEAILDTLDDPPPASFLQKRAEDFKVEKVVLDYLKVFESLVYGN</sequence>
<protein>
    <submittedName>
        <fullName evidence="3">Glycosyltransferase</fullName>
    </submittedName>
</protein>